<name>A0AAX4IV65_9PEZI</name>
<keyword evidence="3" id="KW-1185">Reference proteome</keyword>
<dbReference type="GeneID" id="87948659"/>
<gene>
    <name evidence="2" type="ORF">CDEST_12159</name>
</gene>
<dbReference type="EMBL" id="CP137312">
    <property type="protein sequence ID" value="WQF87145.1"/>
    <property type="molecule type" value="Genomic_DNA"/>
</dbReference>
<proteinExistence type="predicted"/>
<organism evidence="2 3">
    <name type="scientific">Colletotrichum destructivum</name>
    <dbReference type="NCBI Taxonomy" id="34406"/>
    <lineage>
        <taxon>Eukaryota</taxon>
        <taxon>Fungi</taxon>
        <taxon>Dikarya</taxon>
        <taxon>Ascomycota</taxon>
        <taxon>Pezizomycotina</taxon>
        <taxon>Sordariomycetes</taxon>
        <taxon>Hypocreomycetidae</taxon>
        <taxon>Glomerellales</taxon>
        <taxon>Glomerellaceae</taxon>
        <taxon>Colletotrichum</taxon>
        <taxon>Colletotrichum destructivum species complex</taxon>
    </lineage>
</organism>
<dbReference type="Proteomes" id="UP001322277">
    <property type="component" value="Chromosome 8"/>
</dbReference>
<feature type="compositionally biased region" description="Polar residues" evidence="1">
    <location>
        <begin position="55"/>
        <end position="71"/>
    </location>
</feature>
<evidence type="ECO:0000313" key="3">
    <source>
        <dbReference type="Proteomes" id="UP001322277"/>
    </source>
</evidence>
<dbReference type="RefSeq" id="XP_062784366.1">
    <property type="nucleotide sequence ID" value="XM_062928315.1"/>
</dbReference>
<accession>A0AAX4IV65</accession>
<sequence>MPTVSSAICRTVPYYQAKKEKNGAVASRRSSWKLPHEPLQSPNVKMNTLKHGGSRDNSANSPRFSEQTLTRNKARADRSSVYPNQTQEERSLRRRSLSHPSESFAPLTISSLRVPLVLSQTLGRISQTRENDLAPLVTLRAFLPYAHTLTLRANRPDETS</sequence>
<feature type="region of interest" description="Disordered" evidence="1">
    <location>
        <begin position="19"/>
        <end position="100"/>
    </location>
</feature>
<dbReference type="AlphaFoldDB" id="A0AAX4IV65"/>
<protein>
    <submittedName>
        <fullName evidence="2">Uncharacterized protein</fullName>
    </submittedName>
</protein>
<evidence type="ECO:0000256" key="1">
    <source>
        <dbReference type="SAM" id="MobiDB-lite"/>
    </source>
</evidence>
<evidence type="ECO:0000313" key="2">
    <source>
        <dbReference type="EMBL" id="WQF87145.1"/>
    </source>
</evidence>
<dbReference type="KEGG" id="cdet:87948659"/>
<reference evidence="3" key="1">
    <citation type="journal article" date="2023" name="bioRxiv">
        <title>Complete genome of the Medicago anthracnose fungus, Colletotrichum destructivum, reveals a mini-chromosome-like region within a core chromosome.</title>
        <authorList>
            <person name="Lapalu N."/>
            <person name="Simon A."/>
            <person name="Lu A."/>
            <person name="Plaumann P.-L."/>
            <person name="Amselem J."/>
            <person name="Pigne S."/>
            <person name="Auger A."/>
            <person name="Koch C."/>
            <person name="Dallery J.-F."/>
            <person name="O'Connell R.J."/>
        </authorList>
    </citation>
    <scope>NUCLEOTIDE SEQUENCE [LARGE SCALE GENOMIC DNA]</scope>
    <source>
        <strain evidence="3">CBS 520.97</strain>
    </source>
</reference>